<comment type="caution">
    <text evidence="1">The sequence shown here is derived from an EMBL/GenBank/DDBJ whole genome shotgun (WGS) entry which is preliminary data.</text>
</comment>
<dbReference type="Proteomes" id="UP000438429">
    <property type="component" value="Unassembled WGS sequence"/>
</dbReference>
<evidence type="ECO:0000313" key="1">
    <source>
        <dbReference type="EMBL" id="KAF0029939.1"/>
    </source>
</evidence>
<name>A0A6A4SBC4_SCOMX</name>
<sequence length="77" mass="8144">MDAQHDTCVWDSIQVVLNSLRRQSTTSSLARSSTSVDSLGVRQLTGALVPGWTGGQLDATGSCMCTTAEDLNLSDRA</sequence>
<reference evidence="1 2" key="1">
    <citation type="submission" date="2019-06" db="EMBL/GenBank/DDBJ databases">
        <title>Draft genomes of female and male turbot (Scophthalmus maximus).</title>
        <authorList>
            <person name="Xu H."/>
            <person name="Xu X.-W."/>
            <person name="Shao C."/>
            <person name="Chen S."/>
        </authorList>
    </citation>
    <scope>NUCLEOTIDE SEQUENCE [LARGE SCALE GENOMIC DNA]</scope>
    <source>
        <strain evidence="1">Ysfricsl-2016a</strain>
        <tissue evidence="1">Blood</tissue>
    </source>
</reference>
<organism evidence="1 2">
    <name type="scientific">Scophthalmus maximus</name>
    <name type="common">Turbot</name>
    <name type="synonym">Psetta maxima</name>
    <dbReference type="NCBI Taxonomy" id="52904"/>
    <lineage>
        <taxon>Eukaryota</taxon>
        <taxon>Metazoa</taxon>
        <taxon>Chordata</taxon>
        <taxon>Craniata</taxon>
        <taxon>Vertebrata</taxon>
        <taxon>Euteleostomi</taxon>
        <taxon>Actinopterygii</taxon>
        <taxon>Neopterygii</taxon>
        <taxon>Teleostei</taxon>
        <taxon>Neoteleostei</taxon>
        <taxon>Acanthomorphata</taxon>
        <taxon>Carangaria</taxon>
        <taxon>Pleuronectiformes</taxon>
        <taxon>Pleuronectoidei</taxon>
        <taxon>Scophthalmidae</taxon>
        <taxon>Scophthalmus</taxon>
    </lineage>
</organism>
<dbReference type="AlphaFoldDB" id="A0A6A4SBC4"/>
<accession>A0A6A4SBC4</accession>
<dbReference type="EMBL" id="VEVO01000016">
    <property type="protein sequence ID" value="KAF0029939.1"/>
    <property type="molecule type" value="Genomic_DNA"/>
</dbReference>
<proteinExistence type="predicted"/>
<gene>
    <name evidence="1" type="ORF">F2P81_019044</name>
</gene>
<protein>
    <submittedName>
        <fullName evidence="1">Uncharacterized protein</fullName>
    </submittedName>
</protein>
<evidence type="ECO:0000313" key="2">
    <source>
        <dbReference type="Proteomes" id="UP000438429"/>
    </source>
</evidence>